<evidence type="ECO:0000313" key="1">
    <source>
        <dbReference type="EMBL" id="MED6161605.1"/>
    </source>
</evidence>
<sequence>MCQMQLDLYHPNFLIWFSCFASRCIIINACEKTCCKNSIRYPKSSTKYYCSATDSKGRMAREADEKSGQKLLQSWGTFRVIIETRDGDRKGTRRKLDPKFINEMIWNLISSSQSPVICLGLLL</sequence>
<reference evidence="1 2" key="1">
    <citation type="journal article" date="2023" name="Plants (Basel)">
        <title>Bridging the Gap: Combining Genomics and Transcriptomics Approaches to Understand Stylosanthes scabra, an Orphan Legume from the Brazilian Caatinga.</title>
        <authorList>
            <person name="Ferreira-Neto J.R.C."/>
            <person name="da Silva M.D."/>
            <person name="Binneck E."/>
            <person name="de Melo N.F."/>
            <person name="da Silva R.H."/>
            <person name="de Melo A.L.T.M."/>
            <person name="Pandolfi V."/>
            <person name="Bustamante F.O."/>
            <person name="Brasileiro-Vidal A.C."/>
            <person name="Benko-Iseppon A.M."/>
        </authorList>
    </citation>
    <scope>NUCLEOTIDE SEQUENCE [LARGE SCALE GENOMIC DNA]</scope>
    <source>
        <tissue evidence="1">Leaves</tissue>
    </source>
</reference>
<proteinExistence type="predicted"/>
<accession>A0ABU6UM07</accession>
<organism evidence="1 2">
    <name type="scientific">Stylosanthes scabra</name>
    <dbReference type="NCBI Taxonomy" id="79078"/>
    <lineage>
        <taxon>Eukaryota</taxon>
        <taxon>Viridiplantae</taxon>
        <taxon>Streptophyta</taxon>
        <taxon>Embryophyta</taxon>
        <taxon>Tracheophyta</taxon>
        <taxon>Spermatophyta</taxon>
        <taxon>Magnoliopsida</taxon>
        <taxon>eudicotyledons</taxon>
        <taxon>Gunneridae</taxon>
        <taxon>Pentapetalae</taxon>
        <taxon>rosids</taxon>
        <taxon>fabids</taxon>
        <taxon>Fabales</taxon>
        <taxon>Fabaceae</taxon>
        <taxon>Papilionoideae</taxon>
        <taxon>50 kb inversion clade</taxon>
        <taxon>dalbergioids sensu lato</taxon>
        <taxon>Dalbergieae</taxon>
        <taxon>Pterocarpus clade</taxon>
        <taxon>Stylosanthes</taxon>
    </lineage>
</organism>
<name>A0ABU6UM07_9FABA</name>
<protein>
    <submittedName>
        <fullName evidence="1">Uncharacterized protein</fullName>
    </submittedName>
</protein>
<comment type="caution">
    <text evidence="1">The sequence shown here is derived from an EMBL/GenBank/DDBJ whole genome shotgun (WGS) entry which is preliminary data.</text>
</comment>
<keyword evidence="2" id="KW-1185">Reference proteome</keyword>
<gene>
    <name evidence="1" type="ORF">PIB30_062413</name>
</gene>
<dbReference type="EMBL" id="JASCZI010121408">
    <property type="protein sequence ID" value="MED6161605.1"/>
    <property type="molecule type" value="Genomic_DNA"/>
</dbReference>
<evidence type="ECO:0000313" key="2">
    <source>
        <dbReference type="Proteomes" id="UP001341840"/>
    </source>
</evidence>
<dbReference type="Proteomes" id="UP001341840">
    <property type="component" value="Unassembled WGS sequence"/>
</dbReference>